<evidence type="ECO:0000256" key="4">
    <source>
        <dbReference type="ARBA" id="ARBA00022692"/>
    </source>
</evidence>
<feature type="compositionally biased region" description="Basic and acidic residues" evidence="15">
    <location>
        <begin position="898"/>
        <end position="921"/>
    </location>
</feature>
<evidence type="ECO:0000256" key="14">
    <source>
        <dbReference type="PIRSR" id="PIRSR037090-50"/>
    </source>
</evidence>
<dbReference type="GO" id="GO:0007165">
    <property type="term" value="P:signal transduction"/>
    <property type="evidence" value="ECO:0007669"/>
    <property type="project" value="UniProtKB-ARBA"/>
</dbReference>
<evidence type="ECO:0000256" key="17">
    <source>
        <dbReference type="SAM" id="SignalP"/>
    </source>
</evidence>
<comment type="subcellular location">
    <subcellularLocation>
        <location evidence="1">Membrane</location>
        <topology evidence="1">Multi-pass membrane protein</topology>
    </subcellularLocation>
</comment>
<feature type="transmembrane region" description="Helical" evidence="16">
    <location>
        <begin position="662"/>
        <end position="686"/>
    </location>
</feature>
<dbReference type="PIRSF" id="PIRSF037090">
    <property type="entry name" value="Iontro_Glu-like_rcpt_pln"/>
    <property type="match status" value="1"/>
</dbReference>
<evidence type="ECO:0000256" key="3">
    <source>
        <dbReference type="ARBA" id="ARBA00022448"/>
    </source>
</evidence>
<keyword evidence="14" id="KW-1015">Disulfide bond</keyword>
<dbReference type="CDD" id="cd19990">
    <property type="entry name" value="PBP1_GABAb_receptor_plant"/>
    <property type="match status" value="1"/>
</dbReference>
<dbReference type="GO" id="GO:1901701">
    <property type="term" value="P:cellular response to oxygen-containing compound"/>
    <property type="evidence" value="ECO:0007669"/>
    <property type="project" value="UniProtKB-ARBA"/>
</dbReference>
<evidence type="ECO:0000259" key="18">
    <source>
        <dbReference type="SMART" id="SM00079"/>
    </source>
</evidence>
<gene>
    <name evidence="19" type="ORF">VNO77_02314</name>
</gene>
<dbReference type="GO" id="GO:0009611">
    <property type="term" value="P:response to wounding"/>
    <property type="evidence" value="ECO:0007669"/>
    <property type="project" value="UniProtKB-ARBA"/>
</dbReference>
<dbReference type="InterPro" id="IPR028082">
    <property type="entry name" value="Peripla_BP_I"/>
</dbReference>
<evidence type="ECO:0000256" key="16">
    <source>
        <dbReference type="SAM" id="Phobius"/>
    </source>
</evidence>
<accession>A0AAN9MT10</accession>
<keyword evidence="3 13" id="KW-0813">Transport</keyword>
<feature type="region of interest" description="Disordered" evidence="15">
    <location>
        <begin position="895"/>
        <end position="935"/>
    </location>
</feature>
<evidence type="ECO:0000256" key="15">
    <source>
        <dbReference type="SAM" id="MobiDB-lite"/>
    </source>
</evidence>
<feature type="chain" id="PRO_5042932764" description="Glutamate receptor" evidence="17">
    <location>
        <begin position="33"/>
        <end position="935"/>
    </location>
</feature>
<evidence type="ECO:0000313" key="19">
    <source>
        <dbReference type="EMBL" id="KAK7360329.1"/>
    </source>
</evidence>
<keyword evidence="12 13" id="KW-0407">Ion channel</keyword>
<dbReference type="InterPro" id="IPR001828">
    <property type="entry name" value="ANF_lig-bd_rcpt"/>
</dbReference>
<dbReference type="FunFam" id="3.40.190.10:FF:000175">
    <property type="entry name" value="Glutamate receptor"/>
    <property type="match status" value="1"/>
</dbReference>
<dbReference type="FunFam" id="1.10.287.70:FF:000037">
    <property type="entry name" value="Glutamate receptor"/>
    <property type="match status" value="1"/>
</dbReference>
<dbReference type="CDD" id="cd13686">
    <property type="entry name" value="GluR_Plant"/>
    <property type="match status" value="1"/>
</dbReference>
<evidence type="ECO:0000256" key="6">
    <source>
        <dbReference type="ARBA" id="ARBA00022989"/>
    </source>
</evidence>
<evidence type="ECO:0000256" key="8">
    <source>
        <dbReference type="ARBA" id="ARBA00023136"/>
    </source>
</evidence>
<sequence>MQCIKDNIGQYTMNKVWILILAMLFHGFPSKGINNVSSIPSTVNIGALMSFNSTVGRVAKVAIEAAVDDINSNATVLNGTKLKISMQDTKLSTGFLGIIDSLRLMENDTVAIIGPQFSVMAHVISHMANEMQVPLLSFAATDPTLSSLQFPYFVRTTQSDLYQMAAVAEIVDHFQWRDVIAIYIDDDHGRNGVAALGDKLAEKRGKISHKAPFRPDNITREEINSALVKIALMESRVIVLHIYASFGPEVLHVAHSLGMIGSGYVWIATEWLSTVLDSDPSFSTSPAMNDIQGVITLRMYTPETEIKRNFISRWTKLTQKKDPDEGPFALNTFGLYAYDTVWVLASALDAFFKSGGTLSFSNDSSLNMLRGDTLHLDTMGVFVDGDKLRQKILEVNRTGLTGRMMFGSDGNLMHPSYEIINVIGTGIRRIGYWSETSGLHTGGEAPNHSNSSEGLYGVIWPGQTTQTPRGWVFASNGKHLRIGVPLRISYREFVSRIEGTEMFGGYCIDVFTAALELLPYPVPYKFIPFGDGKTNPLNAQLLNMITVGEFDAVVGDITITTNRTKIVDFTQPYIESGLVVVAPIRKMKSSAWAFLRPFTPMMWFVTGMFFLVVGAVVWILERRLNDDFRGPPRRQFVTIIWFSFSTLFFAHREKTVSTLGRLVLIIWLFVVLILNSSYIASLTSILTVEQLSSPVKGIESLATSNDRIGFLSGSFAENYLTEELNIHRSRLVPLNSPSEYEKALKDGPANGGVTAIIDERAYMELFLATRCEYGIVGQEFTKMGWGFAFPRDSPLAIDMSTAILKLSENGDLQRIHDKWLTRSACSSEGAKQGIDRLELKSFWGLFLLSGIACFIALLCYLIRMVYSFSRHSNSNSEGSSNSTRLRSFFTFVNEKEEEDKNMSKIKRNERGSSRRVAHEDGFDGSSVSVHVENDA</sequence>
<evidence type="ECO:0000256" key="2">
    <source>
        <dbReference type="ARBA" id="ARBA00008685"/>
    </source>
</evidence>
<feature type="disulfide bond" evidence="14">
    <location>
        <begin position="771"/>
        <end position="825"/>
    </location>
</feature>
<dbReference type="Pfam" id="PF01094">
    <property type="entry name" value="ANF_receptor"/>
    <property type="match status" value="1"/>
</dbReference>
<keyword evidence="11 13" id="KW-1071">Ligand-gated ion channel</keyword>
<name>A0AAN9MT10_CANGL</name>
<dbReference type="InterPro" id="IPR015683">
    <property type="entry name" value="Ionotropic_Glu_rcpt"/>
</dbReference>
<dbReference type="InterPro" id="IPR019594">
    <property type="entry name" value="Glu/Gly-bd"/>
</dbReference>
<reference evidence="19 20" key="1">
    <citation type="submission" date="2024-01" db="EMBL/GenBank/DDBJ databases">
        <title>The genomes of 5 underutilized Papilionoideae crops provide insights into root nodulation and disease resistanc.</title>
        <authorList>
            <person name="Jiang F."/>
        </authorList>
    </citation>
    <scope>NUCLEOTIDE SEQUENCE [LARGE SCALE GENOMIC DNA]</scope>
    <source>
        <strain evidence="19">LVBAO_FW01</strain>
        <tissue evidence="19">Leaves</tissue>
    </source>
</reference>
<evidence type="ECO:0000256" key="10">
    <source>
        <dbReference type="ARBA" id="ARBA00023180"/>
    </source>
</evidence>
<evidence type="ECO:0000256" key="5">
    <source>
        <dbReference type="ARBA" id="ARBA00022729"/>
    </source>
</evidence>
<dbReference type="SUPFAM" id="SSF53822">
    <property type="entry name" value="Periplasmic binding protein-like I"/>
    <property type="match status" value="1"/>
</dbReference>
<dbReference type="GO" id="GO:0016020">
    <property type="term" value="C:membrane"/>
    <property type="evidence" value="ECO:0007669"/>
    <property type="project" value="UniProtKB-SubCell"/>
</dbReference>
<dbReference type="InterPro" id="IPR017103">
    <property type="entry name" value="Iontropic_Glu_rcpt_pln"/>
</dbReference>
<dbReference type="Gene3D" id="1.10.287.70">
    <property type="match status" value="1"/>
</dbReference>
<dbReference type="SUPFAM" id="SSF53850">
    <property type="entry name" value="Periplasmic binding protein-like II"/>
    <property type="match status" value="1"/>
</dbReference>
<dbReference type="AlphaFoldDB" id="A0AAN9MT10"/>
<evidence type="ECO:0000256" key="13">
    <source>
        <dbReference type="PIRNR" id="PIRNR037090"/>
    </source>
</evidence>
<evidence type="ECO:0000256" key="9">
    <source>
        <dbReference type="ARBA" id="ARBA00023170"/>
    </source>
</evidence>
<dbReference type="PANTHER" id="PTHR18966">
    <property type="entry name" value="IONOTROPIC GLUTAMATE RECEPTOR"/>
    <property type="match status" value="1"/>
</dbReference>
<dbReference type="Gene3D" id="3.40.50.2300">
    <property type="match status" value="2"/>
</dbReference>
<proteinExistence type="inferred from homology"/>
<feature type="signal peptide" evidence="17">
    <location>
        <begin position="1"/>
        <end position="32"/>
    </location>
</feature>
<keyword evidence="10" id="KW-0325">Glycoprotein</keyword>
<evidence type="ECO:0000256" key="11">
    <source>
        <dbReference type="ARBA" id="ARBA00023286"/>
    </source>
</evidence>
<keyword evidence="20" id="KW-1185">Reference proteome</keyword>
<keyword evidence="5 17" id="KW-0732">Signal</keyword>
<comment type="function">
    <text evidence="13">Glutamate-gated receptor that probably acts as non-selective cation channel.</text>
</comment>
<keyword evidence="6 16" id="KW-1133">Transmembrane helix</keyword>
<dbReference type="Pfam" id="PF10613">
    <property type="entry name" value="Lig_chan-Glu_bd"/>
    <property type="match status" value="1"/>
</dbReference>
<dbReference type="Pfam" id="PF00060">
    <property type="entry name" value="Lig_chan"/>
    <property type="match status" value="1"/>
</dbReference>
<comment type="similarity">
    <text evidence="2 13">Belongs to the glutamate-gated ion channel (TC 1.A.10.1) family.</text>
</comment>
<dbReference type="FunFam" id="3.40.50.2300:FF:000081">
    <property type="entry name" value="Glutamate receptor"/>
    <property type="match status" value="1"/>
</dbReference>
<evidence type="ECO:0000256" key="1">
    <source>
        <dbReference type="ARBA" id="ARBA00004141"/>
    </source>
</evidence>
<dbReference type="EMBL" id="JAYMYQ010000001">
    <property type="protein sequence ID" value="KAK7360329.1"/>
    <property type="molecule type" value="Genomic_DNA"/>
</dbReference>
<feature type="domain" description="Ionotropic glutamate receptor C-terminal" evidence="18">
    <location>
        <begin position="481"/>
        <end position="822"/>
    </location>
</feature>
<dbReference type="InterPro" id="IPR001320">
    <property type="entry name" value="Iontro_rcpt_C"/>
</dbReference>
<evidence type="ECO:0000256" key="7">
    <source>
        <dbReference type="ARBA" id="ARBA00023065"/>
    </source>
</evidence>
<dbReference type="InterPro" id="IPR044440">
    <property type="entry name" value="GABAb_receptor_plant_PBP1"/>
</dbReference>
<dbReference type="FunFam" id="3.40.190.10:FF:000054">
    <property type="entry name" value="Glutamate receptor"/>
    <property type="match status" value="1"/>
</dbReference>
<dbReference type="Gene3D" id="3.40.190.10">
    <property type="entry name" value="Periplasmic binding protein-like II"/>
    <property type="match status" value="2"/>
</dbReference>
<feature type="transmembrane region" description="Helical" evidence="16">
    <location>
        <begin position="842"/>
        <end position="862"/>
    </location>
</feature>
<dbReference type="PRINTS" id="PR01176">
    <property type="entry name" value="GABABRECEPTR"/>
</dbReference>
<feature type="transmembrane region" description="Helical" evidence="16">
    <location>
        <begin position="594"/>
        <end position="620"/>
    </location>
</feature>
<evidence type="ECO:0000256" key="12">
    <source>
        <dbReference type="ARBA" id="ARBA00023303"/>
    </source>
</evidence>
<dbReference type="Proteomes" id="UP001367508">
    <property type="component" value="Unassembled WGS sequence"/>
</dbReference>
<keyword evidence="8 13" id="KW-0472">Membrane</keyword>
<dbReference type="GO" id="GO:0015276">
    <property type="term" value="F:ligand-gated monoatomic ion channel activity"/>
    <property type="evidence" value="ECO:0007669"/>
    <property type="project" value="InterPro"/>
</dbReference>
<keyword evidence="4 16" id="KW-0812">Transmembrane</keyword>
<protein>
    <recommendedName>
        <fullName evidence="13">Glutamate receptor</fullName>
    </recommendedName>
</protein>
<keyword evidence="9 13" id="KW-0675">Receptor</keyword>
<dbReference type="SMART" id="SM00079">
    <property type="entry name" value="PBPe"/>
    <property type="match status" value="1"/>
</dbReference>
<comment type="caution">
    <text evidence="19">The sequence shown here is derived from an EMBL/GenBank/DDBJ whole genome shotgun (WGS) entry which is preliminary data.</text>
</comment>
<evidence type="ECO:0000313" key="20">
    <source>
        <dbReference type="Proteomes" id="UP001367508"/>
    </source>
</evidence>
<organism evidence="19 20">
    <name type="scientific">Canavalia gladiata</name>
    <name type="common">Sword bean</name>
    <name type="synonym">Dolichos gladiatus</name>
    <dbReference type="NCBI Taxonomy" id="3824"/>
    <lineage>
        <taxon>Eukaryota</taxon>
        <taxon>Viridiplantae</taxon>
        <taxon>Streptophyta</taxon>
        <taxon>Embryophyta</taxon>
        <taxon>Tracheophyta</taxon>
        <taxon>Spermatophyta</taxon>
        <taxon>Magnoliopsida</taxon>
        <taxon>eudicotyledons</taxon>
        <taxon>Gunneridae</taxon>
        <taxon>Pentapetalae</taxon>
        <taxon>rosids</taxon>
        <taxon>fabids</taxon>
        <taxon>Fabales</taxon>
        <taxon>Fabaceae</taxon>
        <taxon>Papilionoideae</taxon>
        <taxon>50 kb inversion clade</taxon>
        <taxon>NPAAA clade</taxon>
        <taxon>indigoferoid/millettioid clade</taxon>
        <taxon>Phaseoleae</taxon>
        <taxon>Canavalia</taxon>
    </lineage>
</organism>
<keyword evidence="7 13" id="KW-0406">Ion transport</keyword>